<comment type="caution">
    <text evidence="1">The sequence shown here is derived from an EMBL/GenBank/DDBJ whole genome shotgun (WGS) entry which is preliminary data.</text>
</comment>
<dbReference type="Proteomes" id="UP000076501">
    <property type="component" value="Unassembled WGS sequence"/>
</dbReference>
<organism evidence="1 2">
    <name type="scientific">Bacillus cereus</name>
    <dbReference type="NCBI Taxonomy" id="1396"/>
    <lineage>
        <taxon>Bacteria</taxon>
        <taxon>Bacillati</taxon>
        <taxon>Bacillota</taxon>
        <taxon>Bacilli</taxon>
        <taxon>Bacillales</taxon>
        <taxon>Bacillaceae</taxon>
        <taxon>Bacillus</taxon>
        <taxon>Bacillus cereus group</taxon>
    </lineage>
</organism>
<proteinExistence type="predicted"/>
<accession>A0A161T065</accession>
<dbReference type="EMBL" id="LJKA01000065">
    <property type="protein sequence ID" value="KZD29463.1"/>
    <property type="molecule type" value="Genomic_DNA"/>
</dbReference>
<sequence length="122" mass="13860">MESIRRLPGLSGMIILLLLNTYTNPGASPLGEASHSPNLFAVDNTRKGDLDRKSTQWWSNDEITFFKARSLGCPNIPRNSFSVEIIDFISLPSIPTNNDPFFLYFPKIQYKYCIIKFAERGI</sequence>
<reference evidence="1 2" key="1">
    <citation type="submission" date="2015-09" db="EMBL/GenBank/DDBJ databases">
        <title>Bacillus cereus food isolates.</title>
        <authorList>
            <person name="Boekhorst J."/>
        </authorList>
    </citation>
    <scope>NUCLEOTIDE SEQUENCE [LARGE SCALE GENOMIC DNA]</scope>
    <source>
        <strain evidence="1 2">B4082</strain>
    </source>
</reference>
<name>A0A161T065_BACCE</name>
<dbReference type="AlphaFoldDB" id="A0A161T065"/>
<evidence type="ECO:0000313" key="2">
    <source>
        <dbReference type="Proteomes" id="UP000076501"/>
    </source>
</evidence>
<protein>
    <submittedName>
        <fullName evidence="1">Uncharacterized protein</fullName>
    </submittedName>
</protein>
<gene>
    <name evidence="1" type="ORF">B4082_4381</name>
</gene>
<evidence type="ECO:0000313" key="1">
    <source>
        <dbReference type="EMBL" id="KZD29463.1"/>
    </source>
</evidence>